<dbReference type="HOGENOM" id="CLU_1085870_0_0_1"/>
<dbReference type="GeneID" id="27700512"/>
<feature type="region of interest" description="Disordered" evidence="1">
    <location>
        <begin position="229"/>
        <end position="256"/>
    </location>
</feature>
<reference evidence="2" key="1">
    <citation type="submission" date="2015-01" db="EMBL/GenBank/DDBJ databases">
        <title>The Genome Sequence of Cladophialophora bantiana CBS 173.52.</title>
        <authorList>
            <consortium name="The Broad Institute Genomics Platform"/>
            <person name="Cuomo C."/>
            <person name="de Hoog S."/>
            <person name="Gorbushina A."/>
            <person name="Stielow B."/>
            <person name="Teixiera M."/>
            <person name="Abouelleil A."/>
            <person name="Chapman S.B."/>
            <person name="Priest M."/>
            <person name="Young S.K."/>
            <person name="Wortman J."/>
            <person name="Nusbaum C."/>
            <person name="Birren B."/>
        </authorList>
    </citation>
    <scope>NUCLEOTIDE SEQUENCE [LARGE SCALE GENOMIC DNA]</scope>
    <source>
        <strain evidence="2">CBS 173.52</strain>
    </source>
</reference>
<organism evidence="2 3">
    <name type="scientific">Cladophialophora bantiana (strain ATCC 10958 / CBS 173.52 / CDC B-1940 / NIH 8579)</name>
    <name type="common">Xylohypha bantiana</name>
    <dbReference type="NCBI Taxonomy" id="1442370"/>
    <lineage>
        <taxon>Eukaryota</taxon>
        <taxon>Fungi</taxon>
        <taxon>Dikarya</taxon>
        <taxon>Ascomycota</taxon>
        <taxon>Pezizomycotina</taxon>
        <taxon>Eurotiomycetes</taxon>
        <taxon>Chaetothyriomycetidae</taxon>
        <taxon>Chaetothyriales</taxon>
        <taxon>Herpotrichiellaceae</taxon>
        <taxon>Cladophialophora</taxon>
    </lineage>
</organism>
<dbReference type="Proteomes" id="UP000053789">
    <property type="component" value="Unassembled WGS sequence"/>
</dbReference>
<proteinExistence type="predicted"/>
<feature type="compositionally biased region" description="Polar residues" evidence="1">
    <location>
        <begin position="242"/>
        <end position="256"/>
    </location>
</feature>
<evidence type="ECO:0000313" key="3">
    <source>
        <dbReference type="Proteomes" id="UP000053789"/>
    </source>
</evidence>
<dbReference type="EMBL" id="KN846990">
    <property type="protein sequence ID" value="KIW91616.1"/>
    <property type="molecule type" value="Genomic_DNA"/>
</dbReference>
<keyword evidence="3" id="KW-1185">Reference proteome</keyword>
<dbReference type="RefSeq" id="XP_016618285.1">
    <property type="nucleotide sequence ID" value="XM_016765316.1"/>
</dbReference>
<evidence type="ECO:0000313" key="2">
    <source>
        <dbReference type="EMBL" id="KIW91616.1"/>
    </source>
</evidence>
<feature type="region of interest" description="Disordered" evidence="1">
    <location>
        <begin position="163"/>
        <end position="190"/>
    </location>
</feature>
<protein>
    <submittedName>
        <fullName evidence="2">Uncharacterized protein</fullName>
    </submittedName>
</protein>
<dbReference type="VEuPathDB" id="FungiDB:Z519_07584"/>
<accession>A0A0D2ENQ4</accession>
<dbReference type="AlphaFoldDB" id="A0A0D2ENQ4"/>
<name>A0A0D2ENQ4_CLAB1</name>
<gene>
    <name evidence="2" type="ORF">Z519_07584</name>
</gene>
<feature type="compositionally biased region" description="Low complexity" evidence="1">
    <location>
        <begin position="167"/>
        <end position="188"/>
    </location>
</feature>
<sequence length="256" mass="29010">MRRPDYVFPPLPFRPTNIMIGWYDHYLPRDRLIEPTRHDQCDDFKFLSCNSARNVRYDGNYFPNGWTVGLAQPEDSELLNLDANILPISTAAFKTQNLLCDSTFEQLQWTGQENSSPDSGFAKTPFSGTAYFPNSVGYLPNLEEDPFGAFNFHCAFGKYDDTANSEPSTSSTGSQQLSSPPPDLDALPGTAPVSYNTWDTFLGQNEDPWVKFTNEEREETLRELSQEMHMDMSQQSSSLMSTIAQDQEQQLPSINR</sequence>
<feature type="compositionally biased region" description="Low complexity" evidence="1">
    <location>
        <begin position="231"/>
        <end position="241"/>
    </location>
</feature>
<evidence type="ECO:0000256" key="1">
    <source>
        <dbReference type="SAM" id="MobiDB-lite"/>
    </source>
</evidence>